<feature type="signal peptide" evidence="1">
    <location>
        <begin position="1"/>
        <end position="20"/>
    </location>
</feature>
<dbReference type="AlphaFoldDB" id="A0A1B6DVF5"/>
<accession>A0A1B6DVF5</accession>
<evidence type="ECO:0008006" key="3">
    <source>
        <dbReference type="Google" id="ProtNLM"/>
    </source>
</evidence>
<organism evidence="2">
    <name type="scientific">Clastoptera arizonana</name>
    <name type="common">Arizona spittle bug</name>
    <dbReference type="NCBI Taxonomy" id="38151"/>
    <lineage>
        <taxon>Eukaryota</taxon>
        <taxon>Metazoa</taxon>
        <taxon>Ecdysozoa</taxon>
        <taxon>Arthropoda</taxon>
        <taxon>Hexapoda</taxon>
        <taxon>Insecta</taxon>
        <taxon>Pterygota</taxon>
        <taxon>Neoptera</taxon>
        <taxon>Paraneoptera</taxon>
        <taxon>Hemiptera</taxon>
        <taxon>Auchenorrhyncha</taxon>
        <taxon>Cercopoidea</taxon>
        <taxon>Clastopteridae</taxon>
        <taxon>Clastoptera</taxon>
    </lineage>
</organism>
<proteinExistence type="predicted"/>
<evidence type="ECO:0000256" key="1">
    <source>
        <dbReference type="SAM" id="SignalP"/>
    </source>
</evidence>
<sequence>MERPWLLICVTVIGVVAVFGTTRTPEINPYGPYRKEIGEITINVFNMTKRMLQDYEEMRHNPNYKLRDYRPVAEHATLRLADILKQVEAKEVKKTDKRYEALKNATDAMMGSHDIGSLPIETAEKRVCDLIMVIDYLRFAIV</sequence>
<gene>
    <name evidence="2" type="ORF">g.8803</name>
</gene>
<protein>
    <recommendedName>
        <fullName evidence="3">Prolyl 4-hydroxylase alpha-subunit N-terminal domain-containing protein</fullName>
    </recommendedName>
</protein>
<evidence type="ECO:0000313" key="2">
    <source>
        <dbReference type="EMBL" id="JAS29609.1"/>
    </source>
</evidence>
<keyword evidence="1" id="KW-0732">Signal</keyword>
<name>A0A1B6DVF5_9HEMI</name>
<reference evidence="2" key="1">
    <citation type="submission" date="2015-12" db="EMBL/GenBank/DDBJ databases">
        <title>De novo transcriptome assembly of four potential Pierce s Disease insect vectors from Arizona vineyards.</title>
        <authorList>
            <person name="Tassone E.E."/>
        </authorList>
    </citation>
    <scope>NUCLEOTIDE SEQUENCE</scope>
</reference>
<dbReference type="EMBL" id="GEDC01007689">
    <property type="protein sequence ID" value="JAS29609.1"/>
    <property type="molecule type" value="Transcribed_RNA"/>
</dbReference>
<feature type="chain" id="PRO_5008581569" description="Prolyl 4-hydroxylase alpha-subunit N-terminal domain-containing protein" evidence="1">
    <location>
        <begin position="21"/>
        <end position="142"/>
    </location>
</feature>